<comment type="caution">
    <text evidence="1">The sequence shown here is derived from an EMBL/GenBank/DDBJ whole genome shotgun (WGS) entry which is preliminary data.</text>
</comment>
<name>A0A7X2IQ61_9BURK</name>
<dbReference type="EMBL" id="WKJJ01000011">
    <property type="protein sequence ID" value="MRV73747.1"/>
    <property type="molecule type" value="Genomic_DNA"/>
</dbReference>
<evidence type="ECO:0008006" key="3">
    <source>
        <dbReference type="Google" id="ProtNLM"/>
    </source>
</evidence>
<dbReference type="Gene3D" id="2.115.10.20">
    <property type="entry name" value="Glycosyl hydrolase domain, family 43"/>
    <property type="match status" value="1"/>
</dbReference>
<gene>
    <name evidence="1" type="ORF">GJ700_18705</name>
</gene>
<dbReference type="CDD" id="cd08983">
    <property type="entry name" value="GH43_Bt3655-like"/>
    <property type="match status" value="1"/>
</dbReference>
<dbReference type="PANTHER" id="PTHR43301">
    <property type="entry name" value="ARABINAN ENDO-1,5-ALPHA-L-ARABINOSIDASE"/>
    <property type="match status" value="1"/>
</dbReference>
<organism evidence="1 2">
    <name type="scientific">Pseudoduganella rivuli</name>
    <dbReference type="NCBI Taxonomy" id="2666085"/>
    <lineage>
        <taxon>Bacteria</taxon>
        <taxon>Pseudomonadati</taxon>
        <taxon>Pseudomonadota</taxon>
        <taxon>Betaproteobacteria</taxon>
        <taxon>Burkholderiales</taxon>
        <taxon>Oxalobacteraceae</taxon>
        <taxon>Telluria group</taxon>
        <taxon>Pseudoduganella</taxon>
    </lineage>
</organism>
<reference evidence="1 2" key="1">
    <citation type="submission" date="2019-11" db="EMBL/GenBank/DDBJ databases">
        <title>Novel species isolated from a subtropical stream in China.</title>
        <authorList>
            <person name="Lu H."/>
        </authorList>
    </citation>
    <scope>NUCLEOTIDE SEQUENCE [LARGE SCALE GENOMIC DNA]</scope>
    <source>
        <strain evidence="1 2">FT92W</strain>
    </source>
</reference>
<proteinExistence type="predicted"/>
<evidence type="ECO:0000313" key="1">
    <source>
        <dbReference type="EMBL" id="MRV73747.1"/>
    </source>
</evidence>
<dbReference type="PANTHER" id="PTHR43301:SF3">
    <property type="entry name" value="ARABINAN ENDO-1,5-ALPHA-L-ARABINOSIDASE A-RELATED"/>
    <property type="match status" value="1"/>
</dbReference>
<dbReference type="AlphaFoldDB" id="A0A7X2IQ61"/>
<accession>A0A7X2IQ61</accession>
<protein>
    <recommendedName>
        <fullName evidence="3">1,4-beta-xylanase</fullName>
    </recommendedName>
</protein>
<dbReference type="Proteomes" id="UP000446768">
    <property type="component" value="Unassembled WGS sequence"/>
</dbReference>
<keyword evidence="2" id="KW-1185">Reference proteome</keyword>
<sequence>MAYATVVLGASIAQAADYSRYLLVHFTGESPDGEQIHFAGSDDGYRWTDLNGSRPVLKSNLGEKGVRDPSIVRSADGKKFWILATDLRIASQKGWAAAMHQGSTAIVIWESADLVNWSAPRLVDIAGGIDKAGCAWAPEAIFDEASGDYMVYWTTISPAGGIDKPRIYASRTRDFINFTPAQLYIDRPGAAGLIDTQIVKDDSPASRYRYYRASGDGEITIEGSNKLVGDWNTLGNLRAVGLTGKDVEGPILFRLTGKGEWGLWVDQYRTGGGYLALATSDLSRPETFRLADPLAISYGASKKRHGSILNITEAEYRRVLAKWPVAPG</sequence>
<evidence type="ECO:0000313" key="2">
    <source>
        <dbReference type="Proteomes" id="UP000446768"/>
    </source>
</evidence>
<dbReference type="RefSeq" id="WP_154376610.1">
    <property type="nucleotide sequence ID" value="NZ_WKJJ01000011.1"/>
</dbReference>
<dbReference type="SUPFAM" id="SSF75005">
    <property type="entry name" value="Arabinanase/levansucrase/invertase"/>
    <property type="match status" value="2"/>
</dbReference>
<dbReference type="InterPro" id="IPR050727">
    <property type="entry name" value="GH43_arabinanases"/>
</dbReference>
<dbReference type="InterPro" id="IPR023296">
    <property type="entry name" value="Glyco_hydro_beta-prop_sf"/>
</dbReference>